<gene>
    <name evidence="7" type="ORF">FRZ54_04985</name>
</gene>
<dbReference type="GO" id="GO:0004519">
    <property type="term" value="F:endonuclease activity"/>
    <property type="evidence" value="ECO:0007669"/>
    <property type="project" value="UniProtKB-KW"/>
</dbReference>
<evidence type="ECO:0000256" key="4">
    <source>
        <dbReference type="ARBA" id="ARBA00022801"/>
    </source>
</evidence>
<evidence type="ECO:0000256" key="1">
    <source>
        <dbReference type="ARBA" id="ARBA00022722"/>
    </source>
</evidence>
<evidence type="ECO:0000313" key="7">
    <source>
        <dbReference type="EMBL" id="QEC61967.1"/>
    </source>
</evidence>
<dbReference type="AlphaFoldDB" id="A0A5B8US92"/>
<reference evidence="7 8" key="1">
    <citation type="journal article" date="2017" name="Curr. Microbiol.">
        <title>Mucilaginibacter ginsenosidivorans sp. nov., Isolated from Soil of Ginseng Field.</title>
        <authorList>
            <person name="Kim M.M."/>
            <person name="Siddiqi M.Z."/>
            <person name="Im W.T."/>
        </authorList>
    </citation>
    <scope>NUCLEOTIDE SEQUENCE [LARGE SCALE GENOMIC DNA]</scope>
    <source>
        <strain evidence="7 8">Gsoil 3017</strain>
    </source>
</reference>
<keyword evidence="5" id="KW-1015">Disulfide bond</keyword>
<sequence length="362" mass="40846">MKKIVGSVVICIFSLVFISWGITGHRTIADIAERHLNAGAKAAVTELLDGQSMADASTWADEIRNQGAYRKTSSWHFLNLPLGLNHEEFVRTVTTMSNSNVYNEILKTETILKDKTASKDQKTEALKFLIHFVGDIHQPMHVSRAEDKGGNTIQVNFNGKGTNLHSLWDTKLIERQGMSDQQLAAQYDHIGQQKIKAWESTPAIDWAWESYQISSRLYAEVDQMRGRTISDNYYQQHMPTIEERIEQGGIRLAAVLNEVFGNYKTSNSNRVPTKAENQNIICDKVYDGRYFASSGMTLLNLGAAYPNQKLTVVIHKKIGQQFGDNPAEYFRGKRICVRGVQQMYNGKPEIVIKDASQISLEK</sequence>
<dbReference type="SUPFAM" id="SSF48537">
    <property type="entry name" value="Phospholipase C/P1 nuclease"/>
    <property type="match status" value="1"/>
</dbReference>
<dbReference type="PANTHER" id="PTHR33146">
    <property type="entry name" value="ENDONUCLEASE 4"/>
    <property type="match status" value="1"/>
</dbReference>
<keyword evidence="2" id="KW-0479">Metal-binding</keyword>
<organism evidence="7 8">
    <name type="scientific">Mucilaginibacter ginsenosidivorans</name>
    <dbReference type="NCBI Taxonomy" id="398053"/>
    <lineage>
        <taxon>Bacteria</taxon>
        <taxon>Pseudomonadati</taxon>
        <taxon>Bacteroidota</taxon>
        <taxon>Sphingobacteriia</taxon>
        <taxon>Sphingobacteriales</taxon>
        <taxon>Sphingobacteriaceae</taxon>
        <taxon>Mucilaginibacter</taxon>
    </lineage>
</organism>
<dbReference type="RefSeq" id="WP_147030544.1">
    <property type="nucleotide sequence ID" value="NZ_CP042436.1"/>
</dbReference>
<dbReference type="Gene3D" id="1.10.575.10">
    <property type="entry name" value="P1 Nuclease"/>
    <property type="match status" value="1"/>
</dbReference>
<evidence type="ECO:0000313" key="8">
    <source>
        <dbReference type="Proteomes" id="UP000321479"/>
    </source>
</evidence>
<dbReference type="CDD" id="cd11010">
    <property type="entry name" value="S1-P1_nuclease"/>
    <property type="match status" value="1"/>
</dbReference>
<dbReference type="PANTHER" id="PTHR33146:SF26">
    <property type="entry name" value="ENDONUCLEASE 4"/>
    <property type="match status" value="1"/>
</dbReference>
<dbReference type="GO" id="GO:0016788">
    <property type="term" value="F:hydrolase activity, acting on ester bonds"/>
    <property type="evidence" value="ECO:0007669"/>
    <property type="project" value="InterPro"/>
</dbReference>
<keyword evidence="6" id="KW-0325">Glycoprotein</keyword>
<dbReference type="GO" id="GO:0003676">
    <property type="term" value="F:nucleic acid binding"/>
    <property type="evidence" value="ECO:0007669"/>
    <property type="project" value="InterPro"/>
</dbReference>
<dbReference type="Pfam" id="PF02265">
    <property type="entry name" value="S1-P1_nuclease"/>
    <property type="match status" value="1"/>
</dbReference>
<proteinExistence type="predicted"/>
<dbReference type="InterPro" id="IPR003154">
    <property type="entry name" value="S1/P1nuclease"/>
</dbReference>
<dbReference type="EMBL" id="CP042436">
    <property type="protein sequence ID" value="QEC61967.1"/>
    <property type="molecule type" value="Genomic_DNA"/>
</dbReference>
<evidence type="ECO:0000256" key="3">
    <source>
        <dbReference type="ARBA" id="ARBA00022759"/>
    </source>
</evidence>
<evidence type="ECO:0000256" key="5">
    <source>
        <dbReference type="ARBA" id="ARBA00023157"/>
    </source>
</evidence>
<keyword evidence="8" id="KW-1185">Reference proteome</keyword>
<name>A0A5B8US92_9SPHI</name>
<dbReference type="KEGG" id="mgin:FRZ54_04985"/>
<keyword evidence="3" id="KW-0255">Endonuclease</keyword>
<keyword evidence="4" id="KW-0378">Hydrolase</keyword>
<dbReference type="GO" id="GO:0006308">
    <property type="term" value="P:DNA catabolic process"/>
    <property type="evidence" value="ECO:0007669"/>
    <property type="project" value="InterPro"/>
</dbReference>
<dbReference type="GO" id="GO:0046872">
    <property type="term" value="F:metal ion binding"/>
    <property type="evidence" value="ECO:0007669"/>
    <property type="project" value="UniProtKB-KW"/>
</dbReference>
<protein>
    <submittedName>
        <fullName evidence="7">S1/P1 nuclease</fullName>
    </submittedName>
</protein>
<keyword evidence="1" id="KW-0540">Nuclease</keyword>
<evidence type="ECO:0000256" key="6">
    <source>
        <dbReference type="ARBA" id="ARBA00023180"/>
    </source>
</evidence>
<dbReference type="OrthoDB" id="267579at2"/>
<evidence type="ECO:0000256" key="2">
    <source>
        <dbReference type="ARBA" id="ARBA00022723"/>
    </source>
</evidence>
<dbReference type="InterPro" id="IPR008947">
    <property type="entry name" value="PLipase_C/P1_nuclease_dom_sf"/>
</dbReference>
<accession>A0A5B8US92</accession>
<dbReference type="Proteomes" id="UP000321479">
    <property type="component" value="Chromosome"/>
</dbReference>